<dbReference type="AlphaFoldDB" id="M0EC76"/>
<comment type="caution">
    <text evidence="1">The sequence shown here is derived from an EMBL/GenBank/DDBJ whole genome shotgun (WGS) entry which is preliminary data.</text>
</comment>
<keyword evidence="2" id="KW-1185">Reference proteome</keyword>
<evidence type="ECO:0000313" key="2">
    <source>
        <dbReference type="Proteomes" id="UP000011509"/>
    </source>
</evidence>
<evidence type="ECO:0000313" key="1">
    <source>
        <dbReference type="EMBL" id="ELZ44477.1"/>
    </source>
</evidence>
<dbReference type="STRING" id="1227466.C464_13310"/>
<dbReference type="RefSeq" id="WP_006114201.1">
    <property type="nucleotide sequence ID" value="NZ_AOJL01000058.1"/>
</dbReference>
<evidence type="ECO:0008006" key="3">
    <source>
        <dbReference type="Google" id="ProtNLM"/>
    </source>
</evidence>
<reference evidence="1 2" key="1">
    <citation type="journal article" date="2014" name="PLoS Genet.">
        <title>Phylogenetically driven sequencing of extremely halophilic archaea reveals strategies for static and dynamic osmo-response.</title>
        <authorList>
            <person name="Becker E.A."/>
            <person name="Seitzer P.M."/>
            <person name="Tritt A."/>
            <person name="Larsen D."/>
            <person name="Krusor M."/>
            <person name="Yao A.I."/>
            <person name="Wu D."/>
            <person name="Madern D."/>
            <person name="Eisen J.A."/>
            <person name="Darling A.E."/>
            <person name="Facciotti M.T."/>
        </authorList>
    </citation>
    <scope>NUCLEOTIDE SEQUENCE [LARGE SCALE GENOMIC DNA]</scope>
    <source>
        <strain evidence="1 2">DSM 10284</strain>
    </source>
</reference>
<sequence length="372" mass="39931">MTKIPRRSVLGGLGLIGFGSVAGGVGTRALLSDTEEVAVIATAGELDIQLDWKAFHNGTQIAMQAPADTSGQVAAHFTDIKPGDAGCFSLSIHNETNPAYVWLAMDIEHETDGGDQPQDDPHESECPPVEYPWVCGQTTTDGSVTIANDGGTLIVEIESASGQSLGETHLHITDSIESIPGGPSPGQFDYSHENIDATTDTYEIPFENSNYSLSCGDTPVIAVHAEELDGEETCWAGATEVNSGQGGSWALAIDHTIDCCSPTELAQPAEEYSLADRILLDAFWDTNGDCKIDSDDTVLFRDITLRNLANNIAPSTGGIMPEWDIDGTQNFSLLWRIPKAVGNEIQGDELTISFHAYAEQRRHNVDPTNPWV</sequence>
<protein>
    <recommendedName>
        <fullName evidence="3">von Willebrand factor type A</fullName>
    </recommendedName>
</protein>
<dbReference type="Proteomes" id="UP000011509">
    <property type="component" value="Unassembled WGS sequence"/>
</dbReference>
<dbReference type="EMBL" id="AOJL01000058">
    <property type="protein sequence ID" value="ELZ44477.1"/>
    <property type="molecule type" value="Genomic_DNA"/>
</dbReference>
<name>M0EC76_9EURY</name>
<proteinExistence type="predicted"/>
<dbReference type="OrthoDB" id="137379at2157"/>
<gene>
    <name evidence="1" type="ORF">C464_13310</name>
</gene>
<accession>M0EC76</accession>
<organism evidence="1 2">
    <name type="scientific">Halorubrum coriense DSM 10284</name>
    <dbReference type="NCBI Taxonomy" id="1227466"/>
    <lineage>
        <taxon>Archaea</taxon>
        <taxon>Methanobacteriati</taxon>
        <taxon>Methanobacteriota</taxon>
        <taxon>Stenosarchaea group</taxon>
        <taxon>Halobacteria</taxon>
        <taxon>Halobacteriales</taxon>
        <taxon>Haloferacaceae</taxon>
        <taxon>Halorubrum</taxon>
    </lineage>
</organism>